<dbReference type="SUPFAM" id="SSF52833">
    <property type="entry name" value="Thioredoxin-like"/>
    <property type="match status" value="1"/>
</dbReference>
<dbReference type="PANTHER" id="PTHR12151">
    <property type="entry name" value="ELECTRON TRANSPORT PROTIN SCO1/SENC FAMILY MEMBER"/>
    <property type="match status" value="1"/>
</dbReference>
<comment type="similarity">
    <text evidence="1">Belongs to the SCO1/2 family.</text>
</comment>
<keyword evidence="4" id="KW-1015">Disulfide bond</keyword>
<evidence type="ECO:0000256" key="5">
    <source>
        <dbReference type="SAM" id="Phobius"/>
    </source>
</evidence>
<evidence type="ECO:0000259" key="6">
    <source>
        <dbReference type="PROSITE" id="PS51352"/>
    </source>
</evidence>
<dbReference type="CDD" id="cd02968">
    <property type="entry name" value="SCO"/>
    <property type="match status" value="1"/>
</dbReference>
<dbReference type="Pfam" id="PF02630">
    <property type="entry name" value="SCO1-SenC"/>
    <property type="match status" value="1"/>
</dbReference>
<feature type="binding site" evidence="3">
    <location>
        <position position="168"/>
    </location>
    <ligand>
        <name>Cu cation</name>
        <dbReference type="ChEBI" id="CHEBI:23378"/>
    </ligand>
</feature>
<dbReference type="InterPro" id="IPR013766">
    <property type="entry name" value="Thioredoxin_domain"/>
</dbReference>
<dbReference type="OrthoDB" id="9811998at2"/>
<evidence type="ECO:0000256" key="4">
    <source>
        <dbReference type="PIRSR" id="PIRSR603782-2"/>
    </source>
</evidence>
<evidence type="ECO:0000256" key="3">
    <source>
        <dbReference type="PIRSR" id="PIRSR603782-1"/>
    </source>
</evidence>
<accession>E0IFP9</accession>
<keyword evidence="5" id="KW-0472">Membrane</keyword>
<reference evidence="7 8" key="1">
    <citation type="submission" date="2010-07" db="EMBL/GenBank/DDBJ databases">
        <title>The draft genome of Paenibacillus curdlanolyticus YK9.</title>
        <authorList>
            <consortium name="US DOE Joint Genome Institute (JGI-PGF)"/>
            <person name="Lucas S."/>
            <person name="Copeland A."/>
            <person name="Lapidus A."/>
            <person name="Cheng J.-F."/>
            <person name="Bruce D."/>
            <person name="Goodwin L."/>
            <person name="Pitluck S."/>
            <person name="Land M.L."/>
            <person name="Hauser L."/>
            <person name="Chang Y.-J."/>
            <person name="Jeffries C."/>
            <person name="Anderson I.J."/>
            <person name="Johnson E."/>
            <person name="Loganathan U."/>
            <person name="Mulhopadhyay B."/>
            <person name="Kyrpides N."/>
            <person name="Woyke T.J."/>
        </authorList>
    </citation>
    <scope>NUCLEOTIDE SEQUENCE [LARGE SCALE GENOMIC DNA]</scope>
    <source>
        <strain evidence="7 8">YK9</strain>
    </source>
</reference>
<feature type="transmembrane region" description="Helical" evidence="5">
    <location>
        <begin position="9"/>
        <end position="28"/>
    </location>
</feature>
<keyword evidence="2 3" id="KW-0186">Copper</keyword>
<feature type="binding site" evidence="3">
    <location>
        <position position="81"/>
    </location>
    <ligand>
        <name>Cu cation</name>
        <dbReference type="ChEBI" id="CHEBI:23378"/>
    </ligand>
</feature>
<dbReference type="Gene3D" id="3.40.30.10">
    <property type="entry name" value="Glutaredoxin"/>
    <property type="match status" value="1"/>
</dbReference>
<dbReference type="AlphaFoldDB" id="E0IFP9"/>
<dbReference type="EMBL" id="AEDD01000014">
    <property type="protein sequence ID" value="EFM08715.1"/>
    <property type="molecule type" value="Genomic_DNA"/>
</dbReference>
<keyword evidence="3" id="KW-0479">Metal-binding</keyword>
<feature type="disulfide bond" description="Redox-active" evidence="4">
    <location>
        <begin position="77"/>
        <end position="81"/>
    </location>
</feature>
<dbReference type="GO" id="GO:0046872">
    <property type="term" value="F:metal ion binding"/>
    <property type="evidence" value="ECO:0007669"/>
    <property type="project" value="UniProtKB-KW"/>
</dbReference>
<evidence type="ECO:0000256" key="2">
    <source>
        <dbReference type="ARBA" id="ARBA00023008"/>
    </source>
</evidence>
<name>E0IFP9_9BACL</name>
<feature type="binding site" evidence="3">
    <location>
        <position position="77"/>
    </location>
    <ligand>
        <name>Cu cation</name>
        <dbReference type="ChEBI" id="CHEBI:23378"/>
    </ligand>
</feature>
<gene>
    <name evidence="7" type="ORF">PaecuDRAFT_4509</name>
</gene>
<sequence length="206" mass="23131">MQFLLKHSFKFAVGALVVLMGIYLYLTYGGSSSDTPKLPVQQAAPDFTMTDAISGDQVKFSDASDKVRLIYFYWANCPDVCPPTTQLMSQVQDQLKADGKFGTDVELFSVTFDPVRDTPEAIKKYAGKFYADFSGWKFLRGEEEPTAKLIKDFGLTVIKDPKTGEFTHYDSLILVDRDGNVRKYIDGSHNETMTADQIMKYVKAVL</sequence>
<evidence type="ECO:0000313" key="7">
    <source>
        <dbReference type="EMBL" id="EFM08715.1"/>
    </source>
</evidence>
<evidence type="ECO:0000256" key="1">
    <source>
        <dbReference type="ARBA" id="ARBA00010996"/>
    </source>
</evidence>
<feature type="domain" description="Thioredoxin" evidence="6">
    <location>
        <begin position="38"/>
        <end position="206"/>
    </location>
</feature>
<dbReference type="InterPro" id="IPR003782">
    <property type="entry name" value="SCO1/SenC"/>
</dbReference>
<dbReference type="PROSITE" id="PS51352">
    <property type="entry name" value="THIOREDOXIN_2"/>
    <property type="match status" value="1"/>
</dbReference>
<organism evidence="7 8">
    <name type="scientific">Paenibacillus curdlanolyticus YK9</name>
    <dbReference type="NCBI Taxonomy" id="717606"/>
    <lineage>
        <taxon>Bacteria</taxon>
        <taxon>Bacillati</taxon>
        <taxon>Bacillota</taxon>
        <taxon>Bacilli</taxon>
        <taxon>Bacillales</taxon>
        <taxon>Paenibacillaceae</taxon>
        <taxon>Paenibacillus</taxon>
    </lineage>
</organism>
<proteinExistence type="inferred from homology"/>
<dbReference type="STRING" id="717606.PaecuDRAFT_4509"/>
<dbReference type="RefSeq" id="WP_006040492.1">
    <property type="nucleotide sequence ID" value="NZ_AEDD01000014.1"/>
</dbReference>
<evidence type="ECO:0000313" key="8">
    <source>
        <dbReference type="Proteomes" id="UP000005387"/>
    </source>
</evidence>
<dbReference type="eggNOG" id="COG1999">
    <property type="taxonomic scope" value="Bacteria"/>
</dbReference>
<dbReference type="PANTHER" id="PTHR12151:SF25">
    <property type="entry name" value="LINALOOL DEHYDRATASE_ISOMERASE DOMAIN-CONTAINING PROTEIN"/>
    <property type="match status" value="1"/>
</dbReference>
<keyword evidence="8" id="KW-1185">Reference proteome</keyword>
<keyword evidence="5" id="KW-0812">Transmembrane</keyword>
<dbReference type="InterPro" id="IPR036249">
    <property type="entry name" value="Thioredoxin-like_sf"/>
</dbReference>
<dbReference type="Proteomes" id="UP000005387">
    <property type="component" value="Unassembled WGS sequence"/>
</dbReference>
<keyword evidence="5" id="KW-1133">Transmembrane helix</keyword>
<protein>
    <submittedName>
        <fullName evidence="7">Electron transport protein SCO1/SenC</fullName>
    </submittedName>
</protein>